<proteinExistence type="predicted"/>
<feature type="transmembrane region" description="Helical" evidence="1">
    <location>
        <begin position="364"/>
        <end position="385"/>
    </location>
</feature>
<feature type="transmembrane region" description="Helical" evidence="1">
    <location>
        <begin position="243"/>
        <end position="262"/>
    </location>
</feature>
<feature type="transmembrane region" description="Helical" evidence="1">
    <location>
        <begin position="274"/>
        <end position="295"/>
    </location>
</feature>
<evidence type="ECO:0000313" key="2">
    <source>
        <dbReference type="EMBL" id="BAW30681.1"/>
    </source>
</evidence>
<keyword evidence="1" id="KW-1133">Transmembrane helix</keyword>
<reference evidence="2 3" key="1">
    <citation type="submission" date="2016-09" db="EMBL/GenBank/DDBJ databases">
        <title>Complete Genome Sequence of Methanosarcina thermophila MT-1.</title>
        <authorList>
            <person name="Kouzuma A."/>
        </authorList>
    </citation>
    <scope>NUCLEOTIDE SEQUENCE [LARGE SCALE GENOMIC DNA]</scope>
    <source>
        <strain evidence="2 3">MT-1</strain>
    </source>
</reference>
<sequence length="517" mass="60248">MARLHKICTAMLLFIFSLLPFILYSKNSIIDPFLLQHVSNLILNRDVGNVDFVGANLIYIKGFGVMLLILEKITGINLQTLQFCVIVGPIFLISYYTLSREFTRSNIHSLLLMTTLAFGFATSYYSVWPHGWGFTLYIIFVYLYLKLISNSVLIIKARYIILLLIVFAATNFYSYTAEVWMIIFSIIVNFLILLYSHAYNKNLKNYLTQNILIVFITLFLIFNDIAFNSYLPKIKFNAIYDSALSFLHPFFSFLGSVVTEQYKYAYHPESPKLLVLINALILVLLVLPVLVSIFFDIKNLLNKDFNVDFVKTSIIKYPLVVVGLADTIIYSLVGVFFLRYILFMFPILAVASVTRFEAKSKQRFITLFVCCILLLSIFSFCWNWSLDLKNTSKSQYKEFNYGANWIYNNGINTQILSDHYTVSLYQITFAEMGDKLDGRYYSEEDFYHLVDPNFLERNDGYFKNYYVIINQEFKNKKTWAGGWNDFTPIVIHEHNIERNINLNKIYDDRITSIFRSS</sequence>
<dbReference type="AlphaFoldDB" id="A0A3G9D164"/>
<gene>
    <name evidence="2" type="ORF">MESMT1_2751</name>
</gene>
<keyword evidence="1" id="KW-0472">Membrane</keyword>
<name>A0A3G9D164_METTE</name>
<feature type="transmembrane region" description="Helical" evidence="1">
    <location>
        <begin position="179"/>
        <end position="199"/>
    </location>
</feature>
<dbReference type="Proteomes" id="UP000265557">
    <property type="component" value="Chromosome"/>
</dbReference>
<protein>
    <submittedName>
        <fullName evidence="2">Uncharacterized protein</fullName>
    </submittedName>
</protein>
<feature type="transmembrane region" description="Helical" evidence="1">
    <location>
        <begin position="211"/>
        <end position="231"/>
    </location>
</feature>
<feature type="transmembrane region" description="Helical" evidence="1">
    <location>
        <begin position="105"/>
        <end position="121"/>
    </location>
</feature>
<feature type="transmembrane region" description="Helical" evidence="1">
    <location>
        <begin position="76"/>
        <end position="98"/>
    </location>
</feature>
<feature type="transmembrane region" description="Helical" evidence="1">
    <location>
        <begin position="7"/>
        <end position="25"/>
    </location>
</feature>
<feature type="transmembrane region" description="Helical" evidence="1">
    <location>
        <begin position="127"/>
        <end position="145"/>
    </location>
</feature>
<evidence type="ECO:0000313" key="3">
    <source>
        <dbReference type="Proteomes" id="UP000265557"/>
    </source>
</evidence>
<keyword evidence="1" id="KW-0812">Transmembrane</keyword>
<organism evidence="2 3">
    <name type="scientific">Methanosarcina thermophila</name>
    <dbReference type="NCBI Taxonomy" id="2210"/>
    <lineage>
        <taxon>Archaea</taxon>
        <taxon>Methanobacteriati</taxon>
        <taxon>Methanobacteriota</taxon>
        <taxon>Stenosarchaea group</taxon>
        <taxon>Methanomicrobia</taxon>
        <taxon>Methanosarcinales</taxon>
        <taxon>Methanosarcinaceae</taxon>
        <taxon>Methanosarcina</taxon>
    </lineage>
</organism>
<feature type="transmembrane region" description="Helical" evidence="1">
    <location>
        <begin position="157"/>
        <end position="173"/>
    </location>
</feature>
<dbReference type="EMBL" id="AP017646">
    <property type="protein sequence ID" value="BAW30681.1"/>
    <property type="molecule type" value="Genomic_DNA"/>
</dbReference>
<accession>A0A3G9D164</accession>
<feature type="transmembrane region" description="Helical" evidence="1">
    <location>
        <begin position="328"/>
        <end position="352"/>
    </location>
</feature>
<evidence type="ECO:0000256" key="1">
    <source>
        <dbReference type="SAM" id="Phobius"/>
    </source>
</evidence>